<dbReference type="NCBIfam" id="NF008525">
    <property type="entry name" value="PRK11460.1"/>
    <property type="match status" value="1"/>
</dbReference>
<comment type="similarity">
    <text evidence="1">Belongs to the AB hydrolase superfamily. AB hydrolase 2 family.</text>
</comment>
<dbReference type="PANTHER" id="PTHR10655">
    <property type="entry name" value="LYSOPHOSPHOLIPASE-RELATED"/>
    <property type="match status" value="1"/>
</dbReference>
<keyword evidence="2" id="KW-0378">Hydrolase</keyword>
<organism evidence="4 5">
    <name type="scientific">Rubrivivax gelatinosus</name>
    <name type="common">Rhodocyclus gelatinosus</name>
    <name type="synonym">Rhodopseudomonas gelatinosa</name>
    <dbReference type="NCBI Taxonomy" id="28068"/>
    <lineage>
        <taxon>Bacteria</taxon>
        <taxon>Pseudomonadati</taxon>
        <taxon>Pseudomonadota</taxon>
        <taxon>Betaproteobacteria</taxon>
        <taxon>Burkholderiales</taxon>
        <taxon>Sphaerotilaceae</taxon>
        <taxon>Rubrivivax</taxon>
    </lineage>
</organism>
<dbReference type="RefSeq" id="WP_200378615.1">
    <property type="nucleotide sequence ID" value="NZ_NRRU01000033.1"/>
</dbReference>
<evidence type="ECO:0000256" key="1">
    <source>
        <dbReference type="ARBA" id="ARBA00006499"/>
    </source>
</evidence>
<evidence type="ECO:0000259" key="3">
    <source>
        <dbReference type="Pfam" id="PF02230"/>
    </source>
</evidence>
<dbReference type="InterPro" id="IPR050565">
    <property type="entry name" value="LYPA1-2/EST-like"/>
</dbReference>
<reference evidence="4" key="1">
    <citation type="submission" date="2017-08" db="EMBL/GenBank/DDBJ databases">
        <authorList>
            <person name="Imhoff J.F."/>
            <person name="Rahn T."/>
            <person name="Kuenzel S."/>
            <person name="Neulinger S.C."/>
        </authorList>
    </citation>
    <scope>NUCLEOTIDE SEQUENCE</scope>
    <source>
        <strain evidence="4">IM 151</strain>
    </source>
</reference>
<dbReference type="SUPFAM" id="SSF53474">
    <property type="entry name" value="alpha/beta-Hydrolases"/>
    <property type="match status" value="1"/>
</dbReference>
<sequence>MHLAIESLPATGAPEQLVLLLHGVGSGGAALAPLAQALRDEFPQAALLAPDAPLPFDGGTAGRQWFSVQGVDEANRPERVAEALPPLWQWVRAEQRRLGVGAQATAIAGFSQGAILALETAAQCDGLAGRVLAFSGRFARLPAKAPRLTTLHLFHGSADAVIDAAHAQRAFDTLAGLGGDATLDLADGLGHTLHPALLERAIYRLRHHIPARTWAEAMGAAPAGVLRDDDDETLH</sequence>
<dbReference type="InterPro" id="IPR003140">
    <property type="entry name" value="PLipase/COase/thioEstase"/>
</dbReference>
<evidence type="ECO:0000256" key="2">
    <source>
        <dbReference type="ARBA" id="ARBA00022801"/>
    </source>
</evidence>
<keyword evidence="5" id="KW-1185">Reference proteome</keyword>
<dbReference type="InterPro" id="IPR029058">
    <property type="entry name" value="AB_hydrolase_fold"/>
</dbReference>
<feature type="domain" description="Phospholipase/carboxylesterase/thioesterase" evidence="3">
    <location>
        <begin position="13"/>
        <end position="207"/>
    </location>
</feature>
<protein>
    <submittedName>
        <fullName evidence="4">Esterase</fullName>
    </submittedName>
</protein>
<comment type="caution">
    <text evidence="4">The sequence shown here is derived from an EMBL/GenBank/DDBJ whole genome shotgun (WGS) entry which is preliminary data.</text>
</comment>
<gene>
    <name evidence="4" type="ORF">CKO43_10590</name>
</gene>
<evidence type="ECO:0000313" key="4">
    <source>
        <dbReference type="EMBL" id="MBK1713227.1"/>
    </source>
</evidence>
<accession>A0ABS1DT89</accession>
<dbReference type="Pfam" id="PF02230">
    <property type="entry name" value="Abhydrolase_2"/>
    <property type="match status" value="1"/>
</dbReference>
<name>A0ABS1DT89_RUBGE</name>
<dbReference type="Gene3D" id="3.40.50.1820">
    <property type="entry name" value="alpha/beta hydrolase"/>
    <property type="match status" value="1"/>
</dbReference>
<proteinExistence type="inferred from homology"/>
<dbReference type="EMBL" id="NRRU01000033">
    <property type="protein sequence ID" value="MBK1713227.1"/>
    <property type="molecule type" value="Genomic_DNA"/>
</dbReference>
<reference evidence="4" key="2">
    <citation type="journal article" date="2020" name="Microorganisms">
        <title>Osmotic Adaptation and Compatible Solute Biosynthesis of Phototrophic Bacteria as Revealed from Genome Analyses.</title>
        <authorList>
            <person name="Imhoff J.F."/>
            <person name="Rahn T."/>
            <person name="Kunzel S."/>
            <person name="Keller A."/>
            <person name="Neulinger S.C."/>
        </authorList>
    </citation>
    <scope>NUCLEOTIDE SEQUENCE</scope>
    <source>
        <strain evidence="4">IM 151</strain>
    </source>
</reference>
<dbReference type="PANTHER" id="PTHR10655:SF17">
    <property type="entry name" value="LYSOPHOSPHOLIPASE-LIKE PROTEIN 1"/>
    <property type="match status" value="1"/>
</dbReference>
<dbReference type="Proteomes" id="UP001041814">
    <property type="component" value="Unassembled WGS sequence"/>
</dbReference>
<evidence type="ECO:0000313" key="5">
    <source>
        <dbReference type="Proteomes" id="UP001041814"/>
    </source>
</evidence>